<accession>A0A1R3THY9</accession>
<proteinExistence type="predicted"/>
<dbReference type="EMBL" id="FMUE01000001">
    <property type="protein sequence ID" value="SCX02670.1"/>
    <property type="molecule type" value="Genomic_DNA"/>
</dbReference>
<dbReference type="AlphaFoldDB" id="A0A1R3THY9"/>
<gene>
    <name evidence="1" type="ORF">DSM25559_0248</name>
</gene>
<evidence type="ECO:0000313" key="2">
    <source>
        <dbReference type="Proteomes" id="UP000187891"/>
    </source>
</evidence>
<dbReference type="STRING" id="1907666.DSM25559_0248"/>
<organism evidence="1 2">
    <name type="scientific">Agrobacterium rosae</name>
    <dbReference type="NCBI Taxonomy" id="1972867"/>
    <lineage>
        <taxon>Bacteria</taxon>
        <taxon>Pseudomonadati</taxon>
        <taxon>Pseudomonadota</taxon>
        <taxon>Alphaproteobacteria</taxon>
        <taxon>Hyphomicrobiales</taxon>
        <taxon>Rhizobiaceae</taxon>
        <taxon>Rhizobium/Agrobacterium group</taxon>
        <taxon>Agrobacterium</taxon>
    </lineage>
</organism>
<evidence type="ECO:0000313" key="1">
    <source>
        <dbReference type="EMBL" id="SCX02670.1"/>
    </source>
</evidence>
<dbReference type="Proteomes" id="UP000187891">
    <property type="component" value="Unassembled WGS sequence"/>
</dbReference>
<name>A0A1R3THY9_9HYPH</name>
<protein>
    <submittedName>
        <fullName evidence="1">Uncharacterized protein</fullName>
    </submittedName>
</protein>
<reference evidence="2" key="1">
    <citation type="submission" date="2016-10" db="EMBL/GenBank/DDBJ databases">
        <authorList>
            <person name="Wibberg D."/>
        </authorList>
    </citation>
    <scope>NUCLEOTIDE SEQUENCE [LARGE SCALE GENOMIC DNA]</scope>
</reference>
<sequence>MPINKITSTKRGKAAIATMLAGIAAGSYAAYGRAR</sequence>